<keyword evidence="5" id="KW-0808">Transferase</keyword>
<evidence type="ECO:0000259" key="4">
    <source>
        <dbReference type="PROSITE" id="PS50405"/>
    </source>
</evidence>
<dbReference type="Pfam" id="PF13409">
    <property type="entry name" value="GST_N_2"/>
    <property type="match status" value="1"/>
</dbReference>
<feature type="domain" description="GST C-terminal" evidence="4">
    <location>
        <begin position="170"/>
        <end position="305"/>
    </location>
</feature>
<dbReference type="OrthoDB" id="2309723at2759"/>
<dbReference type="InterPro" id="IPR036249">
    <property type="entry name" value="Thioredoxin-like_sf"/>
</dbReference>
<sequence>MNHKSKMSKPDTSASIYKWADQKDGQFRRQVSSFRDFIGSERFPAEKGRYHLYISWACPWAHRTAIVRKLKGLESVIGLSVVSYLMTKEGWHFSTPEETPGATIDEVNGAKFIREIYFKAEPEFSGRFTVPVLWDKKNNTIVNNESSEIIRMLNSEFNAFSTKPQLDLYPQTLRKEIDEINEWIYDGINNGVYKSGFATKQDVYETNVTKLFAALDRVEAHLDGKSWLIGEKFTEADVRLFTTILRFDPVYHTHFKCNLKTISHDYPNLLKHARRIYQIEGIVDTINMTHIKGHYYESHLHINPFGIVPLWNGPDLAHPKVESNVF</sequence>
<dbReference type="InterPro" id="IPR010987">
    <property type="entry name" value="Glutathione-S-Trfase_C-like"/>
</dbReference>
<dbReference type="Gene3D" id="3.40.30.10">
    <property type="entry name" value="Glutaredoxin"/>
    <property type="match status" value="1"/>
</dbReference>
<evidence type="ECO:0000256" key="1">
    <source>
        <dbReference type="PIRSR" id="PIRSR015753-1"/>
    </source>
</evidence>
<dbReference type="SUPFAM" id="SSF47616">
    <property type="entry name" value="GST C-terminal domain-like"/>
    <property type="match status" value="1"/>
</dbReference>
<dbReference type="InterPro" id="IPR036282">
    <property type="entry name" value="Glutathione-S-Trfase_C_sf"/>
</dbReference>
<comment type="caution">
    <text evidence="5">The sequence shown here is derived from an EMBL/GenBank/DDBJ whole genome shotgun (WGS) entry which is preliminary data.</text>
</comment>
<name>A0A1V9ZCT4_9STRA</name>
<feature type="active site" description="Nucleophile" evidence="1">
    <location>
        <position position="58"/>
    </location>
</feature>
<dbReference type="AlphaFoldDB" id="A0A1V9ZCT4"/>
<dbReference type="InterPro" id="IPR016639">
    <property type="entry name" value="GST_Omega/GSH"/>
</dbReference>
<dbReference type="GO" id="GO:0005737">
    <property type="term" value="C:cytoplasm"/>
    <property type="evidence" value="ECO:0007669"/>
    <property type="project" value="TreeGrafter"/>
</dbReference>
<feature type="active site" description="Proton donor/acceptor" evidence="1">
    <location>
        <position position="193"/>
    </location>
</feature>
<dbReference type="CDD" id="cd03190">
    <property type="entry name" value="GST_C_Omega_like"/>
    <property type="match status" value="1"/>
</dbReference>
<evidence type="ECO:0000256" key="3">
    <source>
        <dbReference type="PIRSR" id="PIRSR015753-3"/>
    </source>
</evidence>
<dbReference type="Proteomes" id="UP000243217">
    <property type="component" value="Unassembled WGS sequence"/>
</dbReference>
<dbReference type="EMBL" id="JNBS01002066">
    <property type="protein sequence ID" value="OQR95650.1"/>
    <property type="molecule type" value="Genomic_DNA"/>
</dbReference>
<dbReference type="SFLD" id="SFLDG01206">
    <property type="entry name" value="Xi.1"/>
    <property type="match status" value="1"/>
</dbReference>
<evidence type="ECO:0000313" key="6">
    <source>
        <dbReference type="Proteomes" id="UP000243217"/>
    </source>
</evidence>
<dbReference type="PANTHER" id="PTHR32419:SF6">
    <property type="entry name" value="GLUTATHIONE S-TRANSFERASE OMEGA-LIKE 1-RELATED"/>
    <property type="match status" value="1"/>
</dbReference>
<dbReference type="GO" id="GO:0004364">
    <property type="term" value="F:glutathione transferase activity"/>
    <property type="evidence" value="ECO:0007669"/>
    <property type="project" value="InterPro"/>
</dbReference>
<gene>
    <name evidence="5" type="ORF">THRCLA_07690</name>
</gene>
<proteinExistence type="predicted"/>
<dbReference type="Pfam" id="PF13410">
    <property type="entry name" value="GST_C_2"/>
    <property type="match status" value="1"/>
</dbReference>
<feature type="binding site" evidence="2">
    <location>
        <begin position="145"/>
        <end position="146"/>
    </location>
    <ligand>
        <name>glutathione</name>
        <dbReference type="ChEBI" id="CHEBI:57925"/>
    </ligand>
</feature>
<organism evidence="5 6">
    <name type="scientific">Thraustotheca clavata</name>
    <dbReference type="NCBI Taxonomy" id="74557"/>
    <lineage>
        <taxon>Eukaryota</taxon>
        <taxon>Sar</taxon>
        <taxon>Stramenopiles</taxon>
        <taxon>Oomycota</taxon>
        <taxon>Saprolegniomycetes</taxon>
        <taxon>Saprolegniales</taxon>
        <taxon>Achlyaceae</taxon>
        <taxon>Thraustotheca</taxon>
    </lineage>
</organism>
<feature type="site" description="Lowers pKa of active site Cys" evidence="3">
    <location>
        <position position="251"/>
    </location>
</feature>
<dbReference type="InterPro" id="IPR040079">
    <property type="entry name" value="Glutathione_S-Trfase"/>
</dbReference>
<dbReference type="Gene3D" id="1.20.1050.10">
    <property type="match status" value="1"/>
</dbReference>
<accession>A0A1V9ZCT4</accession>
<protein>
    <submittedName>
        <fullName evidence="5">Glutathione S-transferase</fullName>
    </submittedName>
</protein>
<reference evidence="5 6" key="1">
    <citation type="journal article" date="2014" name="Genome Biol. Evol.">
        <title>The secreted proteins of Achlya hypogyna and Thraustotheca clavata identify the ancestral oomycete secretome and reveal gene acquisitions by horizontal gene transfer.</title>
        <authorList>
            <person name="Misner I."/>
            <person name="Blouin N."/>
            <person name="Leonard G."/>
            <person name="Richards T.A."/>
            <person name="Lane C.E."/>
        </authorList>
    </citation>
    <scope>NUCLEOTIDE SEQUENCE [LARGE SCALE GENOMIC DNA]</scope>
    <source>
        <strain evidence="5 6">ATCC 34112</strain>
    </source>
</reference>
<evidence type="ECO:0000256" key="2">
    <source>
        <dbReference type="PIRSR" id="PIRSR015753-2"/>
    </source>
</evidence>
<dbReference type="SFLD" id="SFLDS00019">
    <property type="entry name" value="Glutathione_Transferase_(cytos"/>
    <property type="match status" value="1"/>
</dbReference>
<dbReference type="InterPro" id="IPR047047">
    <property type="entry name" value="GST_Omega-like_C"/>
</dbReference>
<dbReference type="PROSITE" id="PS50405">
    <property type="entry name" value="GST_CTER"/>
    <property type="match status" value="1"/>
</dbReference>
<feature type="binding site" evidence="2">
    <location>
        <begin position="127"/>
        <end position="130"/>
    </location>
    <ligand>
        <name>glutathione</name>
        <dbReference type="ChEBI" id="CHEBI:57925"/>
    </ligand>
</feature>
<dbReference type="PANTHER" id="PTHR32419">
    <property type="entry name" value="GLUTATHIONYL-HYDROQUINONE REDUCTASE"/>
    <property type="match status" value="1"/>
</dbReference>
<evidence type="ECO:0000313" key="5">
    <source>
        <dbReference type="EMBL" id="OQR95650.1"/>
    </source>
</evidence>
<dbReference type="SFLD" id="SFLDG01148">
    <property type="entry name" value="Xi_(cytGST)"/>
    <property type="match status" value="1"/>
</dbReference>
<feature type="site" description="Lowers pKa of active site Cys" evidence="3">
    <location>
        <position position="295"/>
    </location>
</feature>
<dbReference type="FunFam" id="3.40.30.10:FF:000058">
    <property type="entry name" value="Glutathione S-transferase, omega"/>
    <property type="match status" value="1"/>
</dbReference>
<keyword evidence="6" id="KW-1185">Reference proteome</keyword>
<dbReference type="InterPro" id="IPR004045">
    <property type="entry name" value="Glutathione_S-Trfase_N"/>
</dbReference>
<dbReference type="SUPFAM" id="SSF52833">
    <property type="entry name" value="Thioredoxin-like"/>
    <property type="match status" value="1"/>
</dbReference>
<dbReference type="PIRSF" id="PIRSF015753">
    <property type="entry name" value="GST"/>
    <property type="match status" value="1"/>
</dbReference>
<dbReference type="STRING" id="74557.A0A1V9ZCT4"/>
<feature type="binding site" evidence="2">
    <location>
        <position position="91"/>
    </location>
    <ligand>
        <name>glutathione</name>
        <dbReference type="ChEBI" id="CHEBI:57925"/>
    </ligand>
</feature>